<evidence type="ECO:0000313" key="2">
    <source>
        <dbReference type="Proteomes" id="UP000013280"/>
    </source>
</evidence>
<organism evidence="1 2">
    <name type="scientific">Ralstonia pickettii OR214</name>
    <dbReference type="NCBI Taxonomy" id="1264675"/>
    <lineage>
        <taxon>Bacteria</taxon>
        <taxon>Pseudomonadati</taxon>
        <taxon>Pseudomonadota</taxon>
        <taxon>Betaproteobacteria</taxon>
        <taxon>Burkholderiales</taxon>
        <taxon>Burkholderiaceae</taxon>
        <taxon>Ralstonia</taxon>
    </lineage>
</organism>
<gene>
    <name evidence="1" type="ORF">OR214_00023</name>
</gene>
<accession>R0EE56</accession>
<name>R0EE56_RALPI</name>
<dbReference type="EMBL" id="APMQ01000001">
    <property type="protein sequence ID" value="ENZ79607.1"/>
    <property type="molecule type" value="Genomic_DNA"/>
</dbReference>
<dbReference type="InterPro" id="IPR009414">
    <property type="entry name" value="DUF1064"/>
</dbReference>
<evidence type="ECO:0000313" key="1">
    <source>
        <dbReference type="EMBL" id="ENZ79607.1"/>
    </source>
</evidence>
<dbReference type="Proteomes" id="UP000013280">
    <property type="component" value="Unassembled WGS sequence"/>
</dbReference>
<protein>
    <submittedName>
        <fullName evidence="1">Uncharacterized protein</fullName>
    </submittedName>
</protein>
<sequence length="95" mass="10846">MFDSLRELARYQQLKVLQVSGAISQLRCQVPFELAPGVVINGRRRPPLRYVADFVYREKGSPLDTIEDVKGAVTEAYRIKRHLMVAAGFVIKEIR</sequence>
<dbReference type="AlphaFoldDB" id="R0EE56"/>
<reference evidence="1 2" key="1">
    <citation type="journal article" date="2013" name="Genome Announc.">
        <title>Draft Genome Sequence for Ralstonia sp. Strain OR214, a Bacterium with Potential for Bioremediation.</title>
        <authorList>
            <person name="Utturkar S.M."/>
            <person name="Bollmann A."/>
            <person name="Brzoska R.M."/>
            <person name="Klingeman D.M."/>
            <person name="Epstein S.E."/>
            <person name="Palumbo A.V."/>
            <person name="Brown S.D."/>
        </authorList>
    </citation>
    <scope>NUCLEOTIDE SEQUENCE [LARGE SCALE GENOMIC DNA]</scope>
    <source>
        <strain evidence="1 2">OR214</strain>
    </source>
</reference>
<dbReference type="Pfam" id="PF06356">
    <property type="entry name" value="DUF1064"/>
    <property type="match status" value="1"/>
</dbReference>
<dbReference type="PATRIC" id="fig|1264675.3.peg.22"/>
<comment type="caution">
    <text evidence="1">The sequence shown here is derived from an EMBL/GenBank/DDBJ whole genome shotgun (WGS) entry which is preliminary data.</text>
</comment>
<proteinExistence type="predicted"/>